<organism evidence="2 4">
    <name type="scientific">Morococcus cerebrosus</name>
    <dbReference type="NCBI Taxonomy" id="1056807"/>
    <lineage>
        <taxon>Bacteria</taxon>
        <taxon>Pseudomonadati</taxon>
        <taxon>Pseudomonadota</taxon>
        <taxon>Betaproteobacteria</taxon>
        <taxon>Neisseriales</taxon>
        <taxon>Neisseriaceae</taxon>
        <taxon>Morococcus</taxon>
    </lineage>
</organism>
<keyword evidence="1" id="KW-0812">Transmembrane</keyword>
<dbReference type="AlphaFoldDB" id="A0A0C1ELM4"/>
<dbReference type="Proteomes" id="UP000031390">
    <property type="component" value="Unassembled WGS sequence"/>
</dbReference>
<reference evidence="2 4" key="1">
    <citation type="submission" date="2014-12" db="EMBL/GenBank/DDBJ databases">
        <title>Genome sequence of Morococcus cerebrosus.</title>
        <authorList>
            <person name="Shin S.-K."/>
            <person name="Yi H."/>
        </authorList>
    </citation>
    <scope>NUCLEOTIDE SEQUENCE [LARGE SCALE GENOMIC DNA]</scope>
    <source>
        <strain evidence="2 4">CIP 81.93</strain>
    </source>
</reference>
<dbReference type="GeneID" id="64349965"/>
<feature type="transmembrane region" description="Helical" evidence="1">
    <location>
        <begin position="6"/>
        <end position="24"/>
    </location>
</feature>
<protein>
    <submittedName>
        <fullName evidence="2">Uncharacterized protein</fullName>
    </submittedName>
</protein>
<evidence type="ECO:0000313" key="3">
    <source>
        <dbReference type="EMBL" id="UNV88205.1"/>
    </source>
</evidence>
<accession>A0A0C1ELM4</accession>
<name>A0A0C1ELM4_9NEIS</name>
<evidence type="ECO:0000313" key="4">
    <source>
        <dbReference type="Proteomes" id="UP000031390"/>
    </source>
</evidence>
<keyword evidence="1" id="KW-1133">Transmembrane helix</keyword>
<sequence>MSRTTYIIFSTIIIVISMIISYGSSDSDGSRMHSGGYYGGGYYGGSGYSGGHK</sequence>
<proteinExistence type="predicted"/>
<dbReference type="EMBL" id="JUFZ01000005">
    <property type="protein sequence ID" value="KIC13153.1"/>
    <property type="molecule type" value="Genomic_DNA"/>
</dbReference>
<keyword evidence="1" id="KW-0472">Membrane</keyword>
<dbReference type="EMBL" id="CP094242">
    <property type="protein sequence ID" value="UNV88205.1"/>
    <property type="molecule type" value="Genomic_DNA"/>
</dbReference>
<reference evidence="3 5" key="2">
    <citation type="submission" date="2022-03" db="EMBL/GenBank/DDBJ databases">
        <title>Genome sequencing of Morococcus cerebrosus.</title>
        <authorList>
            <person name="Baek M.-G."/>
            <person name="Yi H."/>
        </authorList>
    </citation>
    <scope>NUCLEOTIDE SEQUENCE [LARGE SCALE GENOMIC DNA]</scope>
    <source>
        <strain evidence="3 5">CIP 81.93</strain>
    </source>
</reference>
<dbReference type="PATRIC" id="fig|1056807.3.peg.139"/>
<dbReference type="RefSeq" id="WP_167333215.1">
    <property type="nucleotide sequence ID" value="NZ_CP094242.1"/>
</dbReference>
<evidence type="ECO:0000313" key="2">
    <source>
        <dbReference type="EMBL" id="KIC13153.1"/>
    </source>
</evidence>
<dbReference type="Proteomes" id="UP000829504">
    <property type="component" value="Chromosome"/>
</dbReference>
<evidence type="ECO:0000256" key="1">
    <source>
        <dbReference type="SAM" id="Phobius"/>
    </source>
</evidence>
<evidence type="ECO:0000313" key="5">
    <source>
        <dbReference type="Proteomes" id="UP000829504"/>
    </source>
</evidence>
<gene>
    <name evidence="2" type="ORF">MCC93_01470</name>
    <name evidence="3" type="ORF">MON37_04575</name>
</gene>
<keyword evidence="5" id="KW-1185">Reference proteome</keyword>